<accession>A0AC35TRK3</accession>
<proteinExistence type="predicted"/>
<sequence length="739" mass="81925">MDRRDKLNTFIAIRKTVNPALIKKATKTCLEVDSGKNGTAKYKHFSGICEYDESVKGSRLARDSVLFHASQLVEGYNTAIVVNGSNGAGKTSLVFGKNGDFESSLTGIAAERIWGEFATLKAFTGQLEVSMMEVSSSKIADLISGGLLNINSTKEGAELPVVGQTWWRCQSYEDMKKKISEGLGRRDVGLTFNKSYTSNKNSVFLTFRMILLSNNVTVVNRKYGSLTFVDCAGFDFPEKALSSGNKTNICVLSRCIECLGSDSGAVPPYRESKFTQVLKPLVNGRSISTLITVVPHDGSSLGVKTLLDTAVMFGKIECFAKPVVRADVGRLLGESNIPLDNTSDLEQRSYVSFMVPFENWNRPNAIVYEKIESFSKESAEEARKLDGGTEESTLHHSETMIIEEEVLKLKDTLRVIEKNEELLECEDSGLAASIVDIEKKKKDGHLIYVEMSEGNNRELMTLNINGEDSQNAFIAAVERSLATQKIANMEASIVDGNSNMIESTINTDWENSAQEIKVGDEMLNGTVTTVLRNFGHEIYDNDLHRGKTLAEMSKIESENICDEKVEEIKNDLISKITESFVAVSKGHRDLQEKVERDSAESEKAISTHDRDIKEIVEIAEELKMLVEERGNHLKELAIIRDVGGIKHSLASIDEQVGRFSEYVPVFKEMEEYVLPQHVPFKESRQPDGNVALEFTSKRDQFGTIMEAKALVGYDYSNKATTTAPDSSLISGNNNKENET</sequence>
<organism evidence="1 2">
    <name type="scientific">Rhabditophanes sp. KR3021</name>
    <dbReference type="NCBI Taxonomy" id="114890"/>
    <lineage>
        <taxon>Eukaryota</taxon>
        <taxon>Metazoa</taxon>
        <taxon>Ecdysozoa</taxon>
        <taxon>Nematoda</taxon>
        <taxon>Chromadorea</taxon>
        <taxon>Rhabditida</taxon>
        <taxon>Tylenchina</taxon>
        <taxon>Panagrolaimomorpha</taxon>
        <taxon>Strongyloidoidea</taxon>
        <taxon>Alloionematidae</taxon>
        <taxon>Rhabditophanes</taxon>
    </lineage>
</organism>
<dbReference type="WBParaSite" id="RSKR_0000356100.1">
    <property type="protein sequence ID" value="RSKR_0000356100.1"/>
    <property type="gene ID" value="RSKR_0000356100"/>
</dbReference>
<protein>
    <submittedName>
        <fullName evidence="2">Kinesin motor domain-containing protein</fullName>
    </submittedName>
</protein>
<dbReference type="Proteomes" id="UP000095286">
    <property type="component" value="Unplaced"/>
</dbReference>
<name>A0AC35TRK3_9BILA</name>
<evidence type="ECO:0000313" key="2">
    <source>
        <dbReference type="WBParaSite" id="RSKR_0000356100.1"/>
    </source>
</evidence>
<evidence type="ECO:0000313" key="1">
    <source>
        <dbReference type="Proteomes" id="UP000095286"/>
    </source>
</evidence>
<reference evidence="2" key="1">
    <citation type="submission" date="2016-11" db="UniProtKB">
        <authorList>
            <consortium name="WormBaseParasite"/>
        </authorList>
    </citation>
    <scope>IDENTIFICATION</scope>
    <source>
        <strain evidence="2">KR3021</strain>
    </source>
</reference>